<reference evidence="1 2" key="1">
    <citation type="submission" date="2020-06" db="EMBL/GenBank/DDBJ databases">
        <title>Transcriptomic and genomic resources for Thalictrum thalictroides and T. hernandezii: Facilitating candidate gene discovery in an emerging model plant lineage.</title>
        <authorList>
            <person name="Arias T."/>
            <person name="Riano-Pachon D.M."/>
            <person name="Di Stilio V.S."/>
        </authorList>
    </citation>
    <scope>NUCLEOTIDE SEQUENCE [LARGE SCALE GENOMIC DNA]</scope>
    <source>
        <strain evidence="2">cv. WT478/WT964</strain>
        <tissue evidence="1">Leaves</tissue>
    </source>
</reference>
<dbReference type="Proteomes" id="UP000554482">
    <property type="component" value="Unassembled WGS sequence"/>
</dbReference>
<evidence type="ECO:0000313" key="2">
    <source>
        <dbReference type="Proteomes" id="UP000554482"/>
    </source>
</evidence>
<name>A0A7J6VJ83_THATH</name>
<gene>
    <name evidence="1" type="ORF">FRX31_025234</name>
</gene>
<evidence type="ECO:0000313" key="1">
    <source>
        <dbReference type="EMBL" id="KAF5185179.1"/>
    </source>
</evidence>
<keyword evidence="2" id="KW-1185">Reference proteome</keyword>
<sequence>MRRVIKHILIALKIQRLFGLQGKKGAFPDYLGSLPKGASLHVIEVAENVLLLINNAGTNHCPRTKSRGRLLQLGKAMPTYIQRGNWRLNETEYTPIFDGARRPGAPNRALTNIFVYCWRPGI</sequence>
<protein>
    <submittedName>
        <fullName evidence="1">Uncharacterized protein</fullName>
    </submittedName>
</protein>
<proteinExistence type="predicted"/>
<organism evidence="1 2">
    <name type="scientific">Thalictrum thalictroides</name>
    <name type="common">Rue-anemone</name>
    <name type="synonym">Anemone thalictroides</name>
    <dbReference type="NCBI Taxonomy" id="46969"/>
    <lineage>
        <taxon>Eukaryota</taxon>
        <taxon>Viridiplantae</taxon>
        <taxon>Streptophyta</taxon>
        <taxon>Embryophyta</taxon>
        <taxon>Tracheophyta</taxon>
        <taxon>Spermatophyta</taxon>
        <taxon>Magnoliopsida</taxon>
        <taxon>Ranunculales</taxon>
        <taxon>Ranunculaceae</taxon>
        <taxon>Thalictroideae</taxon>
        <taxon>Thalictrum</taxon>
    </lineage>
</organism>
<comment type="caution">
    <text evidence="1">The sequence shown here is derived from an EMBL/GenBank/DDBJ whole genome shotgun (WGS) entry which is preliminary data.</text>
</comment>
<dbReference type="EMBL" id="JABWDY010031057">
    <property type="protein sequence ID" value="KAF5185179.1"/>
    <property type="molecule type" value="Genomic_DNA"/>
</dbReference>
<accession>A0A7J6VJ83</accession>
<dbReference type="AlphaFoldDB" id="A0A7J6VJ83"/>